<sequence>MLIANIKREVVYRELFSEGVMIAHGTSRNARHFSKQVKENDVIKTEEVHVPNWQIIQLMRSLVSRQFVRKSFCWNTAYYFLTEKGASFLREYLHLPAGVIPNTFNKHDATEEAKKYTSSDVRLEKGKIEANEYVGGDNEMKVSDNIEISSGVLSGADGGDSIVLIDINLLTLGIKTDGGVMRKYISRNSVIPIKKT</sequence>
<evidence type="ECO:0000256" key="3">
    <source>
        <dbReference type="ARBA" id="ARBA00007381"/>
    </source>
</evidence>
<reference evidence="10 11" key="1">
    <citation type="submission" date="2016-04" db="EMBL/GenBank/DDBJ databases">
        <title>The genome of Intoshia linei affirms orthonectids as highly simplified spiralians.</title>
        <authorList>
            <person name="Mikhailov K.V."/>
            <person name="Slusarev G.S."/>
            <person name="Nikitin M.A."/>
            <person name="Logacheva M.D."/>
            <person name="Penin A."/>
            <person name="Aleoshin V."/>
            <person name="Panchin Y.V."/>
        </authorList>
    </citation>
    <scope>NUCLEOTIDE SEQUENCE [LARGE SCALE GENOMIC DNA]</scope>
    <source>
        <strain evidence="10">Intl2013</strain>
        <tissue evidence="10">Whole animal</tissue>
    </source>
</reference>
<dbReference type="GO" id="GO:0003723">
    <property type="term" value="F:RNA binding"/>
    <property type="evidence" value="ECO:0007669"/>
    <property type="project" value="TreeGrafter"/>
</dbReference>
<evidence type="ECO:0000256" key="7">
    <source>
        <dbReference type="ARBA" id="ARBA00022980"/>
    </source>
</evidence>
<comment type="caution">
    <text evidence="10">The sequence shown here is derived from an EMBL/GenBank/DDBJ whole genome shotgun (WGS) entry which is preliminary data.</text>
</comment>
<keyword evidence="6" id="KW-0067">ATP-binding</keyword>
<dbReference type="Pfam" id="PF03501">
    <property type="entry name" value="S10_plectin"/>
    <property type="match status" value="1"/>
</dbReference>
<dbReference type="EMBL" id="LWCA01000430">
    <property type="protein sequence ID" value="OAF68526.1"/>
    <property type="molecule type" value="Genomic_DNA"/>
</dbReference>
<dbReference type="Gene3D" id="1.10.10.10">
    <property type="entry name" value="Winged helix-like DNA-binding domain superfamily/Winged helix DNA-binding domain"/>
    <property type="match status" value="1"/>
</dbReference>
<feature type="domain" description="Plectin/eS10 N-terminal" evidence="9">
    <location>
        <begin position="7"/>
        <end position="107"/>
    </location>
</feature>
<dbReference type="InterPro" id="IPR037447">
    <property type="entry name" value="Ribosomal_eS10"/>
</dbReference>
<name>A0A177B2R5_9BILA</name>
<comment type="similarity">
    <text evidence="2">Belongs to the eukaryotic ribosomal protein eS10 family.</text>
</comment>
<organism evidence="10 11">
    <name type="scientific">Intoshia linei</name>
    <dbReference type="NCBI Taxonomy" id="1819745"/>
    <lineage>
        <taxon>Eukaryota</taxon>
        <taxon>Metazoa</taxon>
        <taxon>Spiralia</taxon>
        <taxon>Lophotrochozoa</taxon>
        <taxon>Mesozoa</taxon>
        <taxon>Orthonectida</taxon>
        <taxon>Rhopaluridae</taxon>
        <taxon>Intoshia</taxon>
    </lineage>
</organism>
<dbReference type="InterPro" id="IPR005326">
    <property type="entry name" value="Plectin_eS10_N"/>
</dbReference>
<dbReference type="Proteomes" id="UP000078046">
    <property type="component" value="Unassembled WGS sequence"/>
</dbReference>
<dbReference type="InterPro" id="IPR029047">
    <property type="entry name" value="HSP70_peptide-bd_sf"/>
</dbReference>
<dbReference type="GO" id="GO:0022627">
    <property type="term" value="C:cytosolic small ribosomal subunit"/>
    <property type="evidence" value="ECO:0007669"/>
    <property type="project" value="TreeGrafter"/>
</dbReference>
<dbReference type="GO" id="GO:0005524">
    <property type="term" value="F:ATP binding"/>
    <property type="evidence" value="ECO:0007669"/>
    <property type="project" value="UniProtKB-KW"/>
</dbReference>
<evidence type="ECO:0000313" key="11">
    <source>
        <dbReference type="Proteomes" id="UP000078046"/>
    </source>
</evidence>
<evidence type="ECO:0000256" key="8">
    <source>
        <dbReference type="ARBA" id="ARBA00023274"/>
    </source>
</evidence>
<dbReference type="GO" id="GO:0003735">
    <property type="term" value="F:structural constituent of ribosome"/>
    <property type="evidence" value="ECO:0007669"/>
    <property type="project" value="TreeGrafter"/>
</dbReference>
<evidence type="ECO:0000256" key="1">
    <source>
        <dbReference type="ARBA" id="ARBA00004496"/>
    </source>
</evidence>
<comment type="subcellular location">
    <subcellularLocation>
        <location evidence="1">Cytoplasm</location>
    </subcellularLocation>
</comment>
<keyword evidence="5" id="KW-0547">Nucleotide-binding</keyword>
<dbReference type="PANTHER" id="PTHR12146:SF0">
    <property type="entry name" value="RIBOSOMAL PROTEIN S10"/>
    <property type="match status" value="1"/>
</dbReference>
<dbReference type="Pfam" id="PF00012">
    <property type="entry name" value="HSP70"/>
    <property type="match status" value="1"/>
</dbReference>
<evidence type="ECO:0000256" key="2">
    <source>
        <dbReference type="ARBA" id="ARBA00007278"/>
    </source>
</evidence>
<proteinExistence type="inferred from homology"/>
<dbReference type="OrthoDB" id="5211809at2759"/>
<dbReference type="InterPro" id="IPR013126">
    <property type="entry name" value="Hsp_70_fam"/>
</dbReference>
<dbReference type="PANTHER" id="PTHR12146">
    <property type="entry name" value="40S RIBOSOMAL PROTEIN S10"/>
    <property type="match status" value="1"/>
</dbReference>
<keyword evidence="8" id="KW-0687">Ribonucleoprotein</keyword>
<dbReference type="AlphaFoldDB" id="A0A177B2R5"/>
<evidence type="ECO:0000256" key="4">
    <source>
        <dbReference type="ARBA" id="ARBA00022490"/>
    </source>
</evidence>
<keyword evidence="4" id="KW-0963">Cytoplasm</keyword>
<dbReference type="Gene3D" id="2.60.34.10">
    <property type="entry name" value="Substrate Binding Domain Of DNAk, Chain A, domain 1"/>
    <property type="match status" value="1"/>
</dbReference>
<gene>
    <name evidence="10" type="ORF">A3Q56_03682</name>
</gene>
<dbReference type="InterPro" id="IPR036388">
    <property type="entry name" value="WH-like_DNA-bd_sf"/>
</dbReference>
<accession>A0A177B2R5</accession>
<comment type="similarity">
    <text evidence="3">Belongs to the heat shock protein 70 family.</text>
</comment>
<evidence type="ECO:0000256" key="5">
    <source>
        <dbReference type="ARBA" id="ARBA00022741"/>
    </source>
</evidence>
<dbReference type="SUPFAM" id="SSF100920">
    <property type="entry name" value="Heat shock protein 70kD (HSP70), peptide-binding domain"/>
    <property type="match status" value="1"/>
</dbReference>
<protein>
    <submittedName>
        <fullName evidence="10">40S ribosomal protein S10</fullName>
    </submittedName>
</protein>
<keyword evidence="7 10" id="KW-0689">Ribosomal protein</keyword>
<evidence type="ECO:0000313" key="10">
    <source>
        <dbReference type="EMBL" id="OAF68526.1"/>
    </source>
</evidence>
<keyword evidence="11" id="KW-1185">Reference proteome</keyword>
<evidence type="ECO:0000256" key="6">
    <source>
        <dbReference type="ARBA" id="ARBA00022840"/>
    </source>
</evidence>
<evidence type="ECO:0000259" key="9">
    <source>
        <dbReference type="Pfam" id="PF03501"/>
    </source>
</evidence>
<dbReference type="GO" id="GO:0140662">
    <property type="term" value="F:ATP-dependent protein folding chaperone"/>
    <property type="evidence" value="ECO:0007669"/>
    <property type="project" value="InterPro"/>
</dbReference>